<proteinExistence type="inferred from homology"/>
<dbReference type="PANTHER" id="PTHR43569">
    <property type="entry name" value="AMIDOHYDROLASE"/>
    <property type="match status" value="1"/>
</dbReference>
<dbReference type="Gene3D" id="3.20.20.140">
    <property type="entry name" value="Metal-dependent hydrolases"/>
    <property type="match status" value="1"/>
</dbReference>
<comment type="caution">
    <text evidence="3">The sequence shown here is derived from an EMBL/GenBank/DDBJ whole genome shotgun (WGS) entry which is preliminary data.</text>
</comment>
<evidence type="ECO:0000313" key="4">
    <source>
        <dbReference type="Proteomes" id="UP001367030"/>
    </source>
</evidence>
<reference evidence="3 4" key="1">
    <citation type="submission" date="2024-03" db="EMBL/GenBank/DDBJ databases">
        <title>Novel species of the genus Variovorax.</title>
        <authorList>
            <person name="Liu Q."/>
            <person name="Xin Y.-H."/>
        </authorList>
    </citation>
    <scope>NUCLEOTIDE SEQUENCE [LARGE SCALE GENOMIC DNA]</scope>
    <source>
        <strain evidence="3 4">KACC 18901</strain>
    </source>
</reference>
<dbReference type="EMBL" id="JBBKZS010000003">
    <property type="protein sequence ID" value="MEJ8854869.1"/>
    <property type="molecule type" value="Genomic_DNA"/>
</dbReference>
<comment type="similarity">
    <text evidence="1">Belongs to the metallo-dependent hydrolases superfamily.</text>
</comment>
<dbReference type="Proteomes" id="UP001367030">
    <property type="component" value="Unassembled WGS sequence"/>
</dbReference>
<feature type="domain" description="Amidohydrolase-related" evidence="2">
    <location>
        <begin position="6"/>
        <end position="285"/>
    </location>
</feature>
<sequence length="304" mass="33794">MTIQRIDAHQHFWRPSRGDYGWLRADDPGIAPLYRDFMPADLQATLQAHHVEQTVLVQAAESEAETEFMLGLAESTPFIGGVVGWVDVSLAESSTTLARWVERHLHLKGVRPMLQDLADTEWIAHAPHADTVRTMQRLGLRFDALVKPQHLGALLRFVQSWPDLPVVIDHAAKPQLRAGWDVDWAGPWRRQMAELAAHSQVVCKFSGLLTEAPDSAGAAQLRPVWDHLLECFGPTRLLWGSDWPVLNLASDYANWIGVANSLIGELSPDEQASVWHDTAARFYGLEMRPCEGARAAASSAELPP</sequence>
<dbReference type="SUPFAM" id="SSF51556">
    <property type="entry name" value="Metallo-dependent hydrolases"/>
    <property type="match status" value="1"/>
</dbReference>
<organism evidence="3 4">
    <name type="scientific">Variovorax robiniae</name>
    <dbReference type="NCBI Taxonomy" id="1836199"/>
    <lineage>
        <taxon>Bacteria</taxon>
        <taxon>Pseudomonadati</taxon>
        <taxon>Pseudomonadota</taxon>
        <taxon>Betaproteobacteria</taxon>
        <taxon>Burkholderiales</taxon>
        <taxon>Comamonadaceae</taxon>
        <taxon>Variovorax</taxon>
    </lineage>
</organism>
<evidence type="ECO:0000313" key="3">
    <source>
        <dbReference type="EMBL" id="MEJ8854869.1"/>
    </source>
</evidence>
<keyword evidence="4" id="KW-1185">Reference proteome</keyword>
<dbReference type="InterPro" id="IPR052350">
    <property type="entry name" value="Metallo-dep_Lactonases"/>
</dbReference>
<gene>
    <name evidence="3" type="ORF">WKW79_09840</name>
</gene>
<protein>
    <submittedName>
        <fullName evidence="3">Amidohydrolase family protein</fullName>
    </submittedName>
</protein>
<dbReference type="InterPro" id="IPR032466">
    <property type="entry name" value="Metal_Hydrolase"/>
</dbReference>
<name>A0ABU8X711_9BURK</name>
<accession>A0ABU8X711</accession>
<dbReference type="InterPro" id="IPR006680">
    <property type="entry name" value="Amidohydro-rel"/>
</dbReference>
<evidence type="ECO:0000259" key="2">
    <source>
        <dbReference type="Pfam" id="PF04909"/>
    </source>
</evidence>
<dbReference type="Pfam" id="PF04909">
    <property type="entry name" value="Amidohydro_2"/>
    <property type="match status" value="1"/>
</dbReference>
<dbReference type="PANTHER" id="PTHR43569:SF2">
    <property type="entry name" value="AMIDOHYDROLASE-RELATED DOMAIN-CONTAINING PROTEIN"/>
    <property type="match status" value="1"/>
</dbReference>
<evidence type="ECO:0000256" key="1">
    <source>
        <dbReference type="ARBA" id="ARBA00038310"/>
    </source>
</evidence>
<dbReference type="RefSeq" id="WP_340334959.1">
    <property type="nucleotide sequence ID" value="NZ_JBBKZS010000003.1"/>
</dbReference>